<keyword evidence="3 11" id="KW-0547">Nucleotide-binding</keyword>
<accession>A0A5C5Z2L4</accession>
<dbReference type="PANTHER" id="PTHR47959">
    <property type="entry name" value="ATP-DEPENDENT RNA HELICASE RHLE-RELATED"/>
    <property type="match status" value="1"/>
</dbReference>
<dbReference type="CDD" id="cd00268">
    <property type="entry name" value="DEADc"/>
    <property type="match status" value="1"/>
</dbReference>
<feature type="short sequence motif" description="Q motif" evidence="10">
    <location>
        <begin position="1"/>
        <end position="24"/>
    </location>
</feature>
<dbReference type="FunFam" id="3.40.50.300:FF:000108">
    <property type="entry name" value="ATP-dependent RNA helicase RhlE"/>
    <property type="match status" value="1"/>
</dbReference>
<dbReference type="SMART" id="SM00490">
    <property type="entry name" value="HELICc"/>
    <property type="match status" value="1"/>
</dbReference>
<feature type="compositionally biased region" description="Basic and acidic residues" evidence="12">
    <location>
        <begin position="367"/>
        <end position="385"/>
    </location>
</feature>
<dbReference type="Pfam" id="PF00270">
    <property type="entry name" value="DEAD"/>
    <property type="match status" value="1"/>
</dbReference>
<evidence type="ECO:0000256" key="6">
    <source>
        <dbReference type="ARBA" id="ARBA00022840"/>
    </source>
</evidence>
<dbReference type="Proteomes" id="UP000315010">
    <property type="component" value="Unassembled WGS sequence"/>
</dbReference>
<evidence type="ECO:0000256" key="3">
    <source>
        <dbReference type="ARBA" id="ARBA00022741"/>
    </source>
</evidence>
<dbReference type="PROSITE" id="PS51192">
    <property type="entry name" value="HELICASE_ATP_BIND_1"/>
    <property type="match status" value="1"/>
</dbReference>
<dbReference type="InterPro" id="IPR027417">
    <property type="entry name" value="P-loop_NTPase"/>
</dbReference>
<dbReference type="GO" id="GO:0005524">
    <property type="term" value="F:ATP binding"/>
    <property type="evidence" value="ECO:0007669"/>
    <property type="project" value="UniProtKB-KW"/>
</dbReference>
<keyword evidence="2" id="KW-0963">Cytoplasm</keyword>
<dbReference type="EMBL" id="SJPJ01000001">
    <property type="protein sequence ID" value="TWT81622.1"/>
    <property type="molecule type" value="Genomic_DNA"/>
</dbReference>
<evidence type="ECO:0000256" key="1">
    <source>
        <dbReference type="ARBA" id="ARBA00012552"/>
    </source>
</evidence>
<keyword evidence="4 11" id="KW-0378">Hydrolase</keyword>
<evidence type="ECO:0000259" key="13">
    <source>
        <dbReference type="PROSITE" id="PS51192"/>
    </source>
</evidence>
<dbReference type="InterPro" id="IPR014001">
    <property type="entry name" value="Helicase_ATP-bd"/>
</dbReference>
<evidence type="ECO:0000256" key="8">
    <source>
        <dbReference type="ARBA" id="ARBA00047984"/>
    </source>
</evidence>
<proteinExistence type="inferred from homology"/>
<evidence type="ECO:0000256" key="10">
    <source>
        <dbReference type="PROSITE-ProRule" id="PRU00552"/>
    </source>
</evidence>
<feature type="domain" description="DEAD-box RNA helicase Q" evidence="15">
    <location>
        <begin position="1"/>
        <end position="24"/>
    </location>
</feature>
<dbReference type="InterPro" id="IPR044742">
    <property type="entry name" value="DEAD/DEAH_RhlB"/>
</dbReference>
<dbReference type="GO" id="GO:0009266">
    <property type="term" value="P:response to temperature stimulus"/>
    <property type="evidence" value="ECO:0007669"/>
    <property type="project" value="UniProtKB-ARBA"/>
</dbReference>
<evidence type="ECO:0000313" key="16">
    <source>
        <dbReference type="EMBL" id="TWT81622.1"/>
    </source>
</evidence>
<evidence type="ECO:0000259" key="15">
    <source>
        <dbReference type="PROSITE" id="PS51195"/>
    </source>
</evidence>
<keyword evidence="5 11" id="KW-0347">Helicase</keyword>
<evidence type="ECO:0000256" key="9">
    <source>
        <dbReference type="ARBA" id="ARBA00074363"/>
    </source>
</evidence>
<reference evidence="16 17" key="1">
    <citation type="submission" date="2019-02" db="EMBL/GenBank/DDBJ databases">
        <title>Deep-cultivation of Planctomycetes and their phenomic and genomic characterization uncovers novel biology.</title>
        <authorList>
            <person name="Wiegand S."/>
            <person name="Jogler M."/>
            <person name="Boedeker C."/>
            <person name="Pinto D."/>
            <person name="Vollmers J."/>
            <person name="Rivas-Marin E."/>
            <person name="Kohn T."/>
            <person name="Peeters S.H."/>
            <person name="Heuer A."/>
            <person name="Rast P."/>
            <person name="Oberbeckmann S."/>
            <person name="Bunk B."/>
            <person name="Jeske O."/>
            <person name="Meyerdierks A."/>
            <person name="Storesund J.E."/>
            <person name="Kallscheuer N."/>
            <person name="Luecker S."/>
            <person name="Lage O.M."/>
            <person name="Pohl T."/>
            <person name="Merkel B.J."/>
            <person name="Hornburger P."/>
            <person name="Mueller R.-W."/>
            <person name="Bruemmer F."/>
            <person name="Labrenz M."/>
            <person name="Spormann A.M."/>
            <person name="Op Den Camp H."/>
            <person name="Overmann J."/>
            <person name="Amann R."/>
            <person name="Jetten M.S.M."/>
            <person name="Mascher T."/>
            <person name="Medema M.H."/>
            <person name="Devos D.P."/>
            <person name="Kaster A.-K."/>
            <person name="Ovreas L."/>
            <person name="Rohde M."/>
            <person name="Galperin M.Y."/>
            <person name="Jogler C."/>
        </authorList>
    </citation>
    <scope>NUCLEOTIDE SEQUENCE [LARGE SCALE GENOMIC DNA]</scope>
    <source>
        <strain evidence="16 17">CA13</strain>
    </source>
</reference>
<dbReference type="GO" id="GO:0005829">
    <property type="term" value="C:cytosol"/>
    <property type="evidence" value="ECO:0007669"/>
    <property type="project" value="TreeGrafter"/>
</dbReference>
<dbReference type="Gene3D" id="3.40.50.300">
    <property type="entry name" value="P-loop containing nucleotide triphosphate hydrolases"/>
    <property type="match status" value="2"/>
</dbReference>
<dbReference type="PROSITE" id="PS51194">
    <property type="entry name" value="HELICASE_CTER"/>
    <property type="match status" value="1"/>
</dbReference>
<dbReference type="PROSITE" id="PS51195">
    <property type="entry name" value="Q_MOTIF"/>
    <property type="match status" value="1"/>
</dbReference>
<dbReference type="GO" id="GO:0003676">
    <property type="term" value="F:nucleic acid binding"/>
    <property type="evidence" value="ECO:0007669"/>
    <property type="project" value="InterPro"/>
</dbReference>
<dbReference type="EC" id="3.6.4.13" evidence="1"/>
<evidence type="ECO:0000256" key="4">
    <source>
        <dbReference type="ARBA" id="ARBA00022801"/>
    </source>
</evidence>
<keyword evidence="6 11" id="KW-0067">ATP-binding</keyword>
<dbReference type="GO" id="GO:0016887">
    <property type="term" value="F:ATP hydrolysis activity"/>
    <property type="evidence" value="ECO:0007669"/>
    <property type="project" value="RHEA"/>
</dbReference>
<gene>
    <name evidence="16" type="primary">rhlE_2</name>
    <name evidence="16" type="ORF">CA13_30750</name>
</gene>
<comment type="catalytic activity">
    <reaction evidence="8">
        <text>ATP + H2O = ADP + phosphate + H(+)</text>
        <dbReference type="Rhea" id="RHEA:13065"/>
        <dbReference type="ChEBI" id="CHEBI:15377"/>
        <dbReference type="ChEBI" id="CHEBI:15378"/>
        <dbReference type="ChEBI" id="CHEBI:30616"/>
        <dbReference type="ChEBI" id="CHEBI:43474"/>
        <dbReference type="ChEBI" id="CHEBI:456216"/>
        <dbReference type="EC" id="3.6.4.13"/>
    </reaction>
</comment>
<dbReference type="PANTHER" id="PTHR47959:SF13">
    <property type="entry name" value="ATP-DEPENDENT RNA HELICASE RHLE"/>
    <property type="match status" value="1"/>
</dbReference>
<dbReference type="AlphaFoldDB" id="A0A5C5Z2L4"/>
<feature type="compositionally biased region" description="Basic residues" evidence="12">
    <location>
        <begin position="420"/>
        <end position="439"/>
    </location>
</feature>
<feature type="domain" description="Helicase C-terminal" evidence="14">
    <location>
        <begin position="229"/>
        <end position="377"/>
    </location>
</feature>
<dbReference type="SMART" id="SM00487">
    <property type="entry name" value="DEXDc"/>
    <property type="match status" value="1"/>
</dbReference>
<dbReference type="InterPro" id="IPR011545">
    <property type="entry name" value="DEAD/DEAH_box_helicase_dom"/>
</dbReference>
<evidence type="ECO:0000259" key="14">
    <source>
        <dbReference type="PROSITE" id="PS51194"/>
    </source>
</evidence>
<dbReference type="SUPFAM" id="SSF52540">
    <property type="entry name" value="P-loop containing nucleoside triphosphate hydrolases"/>
    <property type="match status" value="1"/>
</dbReference>
<sequence>MDLIEPIKRSLKEQNYTTPTPIQAQTIPAALDERDILGVAQTGTGKTAAFALPILNQLGERHRKASPNRPLALVLAPTRELAIQIGESFSTYGKHLRLRHVLVYGGVSQGNQVRALKRGAHVLVATPGRLLDLMNQGHIDLDRLEVFVLDEADRMLDMGFLPDLKRIIECLPDDRQSLFFSATMPPKIRELSERLLEDPVAVNVTPKTTSVKRIEQRVAFLDRNSKMPTLQKLLSGKNTDRVIVFTRTKRGANVLAEKLSRHSFKAVAIHGNKSQNARQRALDAFKRNHVQVLVATDVAARGIDIDGVTHVVNYDMPVEPESYVHRIGRTGRAGAEGIAISYCTHDERSELQAIEKLIGQKIPLDPNHPKPDARDMASPPRDAKPKSGRRRFGSQKSGYKPARKNRSTGTGSTDPQGQRNGKRPSRSRKSKRPQRAAQA</sequence>
<comment type="caution">
    <text evidence="16">The sequence shown here is derived from an EMBL/GenBank/DDBJ whole genome shotgun (WGS) entry which is preliminary data.</text>
</comment>
<dbReference type="CDD" id="cd18787">
    <property type="entry name" value="SF2_C_DEAD"/>
    <property type="match status" value="1"/>
</dbReference>
<feature type="domain" description="Helicase ATP-binding" evidence="13">
    <location>
        <begin position="27"/>
        <end position="202"/>
    </location>
</feature>
<evidence type="ECO:0000256" key="5">
    <source>
        <dbReference type="ARBA" id="ARBA00022806"/>
    </source>
</evidence>
<dbReference type="GO" id="GO:0003724">
    <property type="term" value="F:RNA helicase activity"/>
    <property type="evidence" value="ECO:0007669"/>
    <property type="project" value="UniProtKB-EC"/>
</dbReference>
<evidence type="ECO:0000313" key="17">
    <source>
        <dbReference type="Proteomes" id="UP000315010"/>
    </source>
</evidence>
<dbReference type="GO" id="GO:0042255">
    <property type="term" value="P:ribosome assembly"/>
    <property type="evidence" value="ECO:0007669"/>
    <property type="project" value="UniProtKB-ARBA"/>
</dbReference>
<evidence type="ECO:0000256" key="11">
    <source>
        <dbReference type="RuleBase" id="RU000492"/>
    </source>
</evidence>
<feature type="region of interest" description="Disordered" evidence="12">
    <location>
        <begin position="361"/>
        <end position="439"/>
    </location>
</feature>
<dbReference type="Pfam" id="PF00271">
    <property type="entry name" value="Helicase_C"/>
    <property type="match status" value="1"/>
</dbReference>
<evidence type="ECO:0000256" key="12">
    <source>
        <dbReference type="SAM" id="MobiDB-lite"/>
    </source>
</evidence>
<evidence type="ECO:0000256" key="7">
    <source>
        <dbReference type="ARBA" id="ARBA00038437"/>
    </source>
</evidence>
<keyword evidence="17" id="KW-1185">Reference proteome</keyword>
<dbReference type="OrthoDB" id="9805696at2"/>
<name>A0A5C5Z2L4_9BACT</name>
<dbReference type="InterPro" id="IPR000629">
    <property type="entry name" value="RNA-helicase_DEAD-box_CS"/>
</dbReference>
<feature type="compositionally biased region" description="Polar residues" evidence="12">
    <location>
        <begin position="407"/>
        <end position="419"/>
    </location>
</feature>
<evidence type="ECO:0000256" key="2">
    <source>
        <dbReference type="ARBA" id="ARBA00022490"/>
    </source>
</evidence>
<dbReference type="InterPro" id="IPR014014">
    <property type="entry name" value="RNA_helicase_DEAD_Q_motif"/>
</dbReference>
<organism evidence="16 17">
    <name type="scientific">Novipirellula herctigrandis</name>
    <dbReference type="NCBI Taxonomy" id="2527986"/>
    <lineage>
        <taxon>Bacteria</taxon>
        <taxon>Pseudomonadati</taxon>
        <taxon>Planctomycetota</taxon>
        <taxon>Planctomycetia</taxon>
        <taxon>Pirellulales</taxon>
        <taxon>Pirellulaceae</taxon>
        <taxon>Novipirellula</taxon>
    </lineage>
</organism>
<comment type="similarity">
    <text evidence="7 11">Belongs to the DEAD box helicase family.</text>
</comment>
<dbReference type="InterPro" id="IPR050079">
    <property type="entry name" value="DEAD_box_RNA_helicase"/>
</dbReference>
<dbReference type="InterPro" id="IPR001650">
    <property type="entry name" value="Helicase_C-like"/>
</dbReference>
<dbReference type="PROSITE" id="PS00039">
    <property type="entry name" value="DEAD_ATP_HELICASE"/>
    <property type="match status" value="1"/>
</dbReference>
<protein>
    <recommendedName>
        <fullName evidence="9">DEAD-box ATP-dependent RNA helicase RhpA</fullName>
        <ecNumber evidence="1">3.6.4.13</ecNumber>
    </recommendedName>
</protein>